<proteinExistence type="predicted"/>
<comment type="caution">
    <text evidence="1">The sequence shown here is derived from an EMBL/GenBank/DDBJ whole genome shotgun (WGS) entry which is preliminary data.</text>
</comment>
<name>K1TZJ7_9ZZZZ</name>
<organism evidence="1">
    <name type="scientific">human gut metagenome</name>
    <dbReference type="NCBI Taxonomy" id="408170"/>
    <lineage>
        <taxon>unclassified sequences</taxon>
        <taxon>metagenomes</taxon>
        <taxon>organismal metagenomes</taxon>
    </lineage>
</organism>
<accession>K1TZJ7</accession>
<evidence type="ECO:0000313" key="1">
    <source>
        <dbReference type="EMBL" id="EKC78487.1"/>
    </source>
</evidence>
<dbReference type="AlphaFoldDB" id="K1TZJ7"/>
<reference evidence="1" key="1">
    <citation type="journal article" date="2013" name="Environ. Microbiol.">
        <title>Microbiota from the distal guts of lean and obese adolescents exhibit partial functional redundancy besides clear differences in community structure.</title>
        <authorList>
            <person name="Ferrer M."/>
            <person name="Ruiz A."/>
            <person name="Lanza F."/>
            <person name="Haange S.B."/>
            <person name="Oberbach A."/>
            <person name="Till H."/>
            <person name="Bargiela R."/>
            <person name="Campoy C."/>
            <person name="Segura M.T."/>
            <person name="Richter M."/>
            <person name="von Bergen M."/>
            <person name="Seifert J."/>
            <person name="Suarez A."/>
        </authorList>
    </citation>
    <scope>NUCLEOTIDE SEQUENCE</scope>
</reference>
<protein>
    <submittedName>
        <fullName evidence="1">Efflux ABC transporter, permease protein</fullName>
    </submittedName>
</protein>
<sequence length="106" mass="12111">MTVLALYTFGKSHELKTFLQGRYQAAVIDVDLETINDLRQDSNIEMVGTEALVDSFRVDDYTLNVNFRDSNNLYLYSTEFVGNLPDKENEVAVSEAYLKHIGRLLN</sequence>
<gene>
    <name evidence="1" type="ORF">LEA_03433</name>
</gene>
<dbReference type="EMBL" id="AJWY01002277">
    <property type="protein sequence ID" value="EKC78487.1"/>
    <property type="molecule type" value="Genomic_DNA"/>
</dbReference>